<keyword evidence="5" id="KW-1185">Reference proteome</keyword>
<gene>
    <name evidence="2" type="ORF">LI90_2303</name>
    <name evidence="3" type="ORF">TH66_01600</name>
    <name evidence="4" type="ORF">TR74_09275</name>
</gene>
<evidence type="ECO:0000313" key="3">
    <source>
        <dbReference type="EMBL" id="KWX05750.1"/>
    </source>
</evidence>
<sequence length="110" mass="12123">MLGEGRWTVSEGRYTFARLDPVEEGAFPPTILWAEAVGDVLYVAAHSPWVGVITQQEAACLPRAGAVFEALAAVRLVHVTDRAELSRVVRDHGWPDPYREDPASPTPRRS</sequence>
<feature type="compositionally biased region" description="Basic and acidic residues" evidence="1">
    <location>
        <begin position="91"/>
        <end position="102"/>
    </location>
</feature>
<dbReference type="Proteomes" id="UP000070188">
    <property type="component" value="Unassembled WGS sequence"/>
</dbReference>
<dbReference type="EMBL" id="JYIJ01000010">
    <property type="protein sequence ID" value="KWX05750.1"/>
    <property type="molecule type" value="Genomic_DNA"/>
</dbReference>
<reference evidence="2" key="4">
    <citation type="submission" date="2015-04" db="EMBL/GenBank/DDBJ databases">
        <title>Physiological reanalysis, assessment of diazotrophy, and genome sequences of multiple isolates of Streptomyces thermoautotrophicus.</title>
        <authorList>
            <person name="MacKellar D.C."/>
            <person name="Lieber L."/>
            <person name="Norman J."/>
            <person name="Bolger A."/>
            <person name="Tobin C."/>
            <person name="Murray J.W."/>
            <person name="Woodward J."/>
            <person name="Friesen M."/>
            <person name="Prell J."/>
        </authorList>
    </citation>
    <scope>NUCLEOTIDE SEQUENCE [LARGE SCALE GENOMIC DNA]</scope>
    <source>
        <strain evidence="2">H1</strain>
    </source>
</reference>
<reference evidence="3 7" key="1">
    <citation type="submission" date="2015-02" db="EMBL/GenBank/DDBJ databases">
        <title>Physiological reanalysis, assessment of diazotrophy, and genome sequences of multiple isolates of Streptomyces thermoautotrophicus.</title>
        <authorList>
            <person name="MacKellar D.C."/>
            <person name="Lieber L."/>
            <person name="Norman J."/>
            <person name="Bolger A."/>
            <person name="Tobin C."/>
            <person name="Murray J.W."/>
            <person name="Prell J."/>
        </authorList>
    </citation>
    <scope>NUCLEOTIDE SEQUENCE [LARGE SCALE GENOMIC DNA]</scope>
    <source>
        <strain evidence="3 7">UBT1</strain>
    </source>
</reference>
<dbReference type="Proteomes" id="UP000070659">
    <property type="component" value="Unassembled WGS sequence"/>
</dbReference>
<protein>
    <submittedName>
        <fullName evidence="3">Uncharacterized protein</fullName>
    </submittedName>
</protein>
<evidence type="ECO:0000313" key="4">
    <source>
        <dbReference type="EMBL" id="KWX09493.1"/>
    </source>
</evidence>
<evidence type="ECO:0000256" key="1">
    <source>
        <dbReference type="SAM" id="MobiDB-lite"/>
    </source>
</evidence>
<dbReference type="AlphaFoldDB" id="A0A132N6X9"/>
<dbReference type="Proteomes" id="UP000070598">
    <property type="component" value="Unassembled WGS sequence"/>
</dbReference>
<organism evidence="3 7">
    <name type="scientific">Carbonactinospora thermoautotrophica</name>
    <dbReference type="NCBI Taxonomy" id="1469144"/>
    <lineage>
        <taxon>Bacteria</taxon>
        <taxon>Bacillati</taxon>
        <taxon>Actinomycetota</taxon>
        <taxon>Actinomycetes</taxon>
        <taxon>Kitasatosporales</taxon>
        <taxon>Carbonactinosporaceae</taxon>
        <taxon>Carbonactinospora</taxon>
    </lineage>
</organism>
<name>A0A132N6X9_9ACTN</name>
<dbReference type="EMBL" id="LAXD01000001">
    <property type="protein sequence ID" value="KWX01275.1"/>
    <property type="molecule type" value="Genomic_DNA"/>
</dbReference>
<accession>A0A132N6X9</accession>
<evidence type="ECO:0000313" key="5">
    <source>
        <dbReference type="Proteomes" id="UP000070188"/>
    </source>
</evidence>
<feature type="region of interest" description="Disordered" evidence="1">
    <location>
        <begin position="91"/>
        <end position="110"/>
    </location>
</feature>
<proteinExistence type="predicted"/>
<dbReference type="PATRIC" id="fig|1469144.10.peg.2503"/>
<reference evidence="6" key="2">
    <citation type="submission" date="2015-02" db="EMBL/GenBank/DDBJ databases">
        <title>Physiological reanalysis, assessment of diazotrophy, and genome sequences of multiple isolates of Streptomyces thermoautotrophicus.</title>
        <authorList>
            <person name="MacKellar D.C."/>
            <person name="Lieber L."/>
            <person name="Norman J."/>
            <person name="Bolger A."/>
            <person name="Tobin C."/>
            <person name="Murray J.W."/>
            <person name="Friesen M."/>
            <person name="Prell J."/>
        </authorList>
    </citation>
    <scope>NUCLEOTIDE SEQUENCE [LARGE SCALE GENOMIC DNA]</scope>
    <source>
        <strain evidence="6">UBT1</strain>
    </source>
</reference>
<reference evidence="5" key="3">
    <citation type="submission" date="2015-04" db="EMBL/GenBank/DDBJ databases">
        <title>Physiological reanalysis, assessment of diazotrophy, and genome sequences of multiple isolates of Streptomyces thermoautotrophicus.</title>
        <authorList>
            <person name="MacKellar D.C."/>
            <person name="Lieber L."/>
            <person name="Norman J."/>
            <person name="Bolger A."/>
            <person name="Tobin C."/>
            <person name="Murray J.W."/>
            <person name="Chang R."/>
            <person name="Ford T."/>
            <person name="Nguyen P.Q."/>
            <person name="Woodward J."/>
            <person name="Permingeat H."/>
            <person name="Joshi N.S."/>
            <person name="Silver P.A."/>
            <person name="Usadel B."/>
            <person name="Rutherford A.W."/>
            <person name="Friesen M."/>
            <person name="Prell J."/>
        </authorList>
    </citation>
    <scope>NUCLEOTIDE SEQUENCE [LARGE SCALE GENOMIC DNA]</scope>
    <source>
        <strain evidence="5">H1</strain>
    </source>
</reference>
<evidence type="ECO:0000313" key="6">
    <source>
        <dbReference type="Proteomes" id="UP000070598"/>
    </source>
</evidence>
<evidence type="ECO:0000313" key="2">
    <source>
        <dbReference type="EMBL" id="KWX01275.1"/>
    </source>
</evidence>
<dbReference type="EMBL" id="JYIK01000800">
    <property type="protein sequence ID" value="KWX09493.1"/>
    <property type="molecule type" value="Genomic_DNA"/>
</dbReference>
<evidence type="ECO:0000313" key="7">
    <source>
        <dbReference type="Proteomes" id="UP000070659"/>
    </source>
</evidence>
<comment type="caution">
    <text evidence="3">The sequence shown here is derived from an EMBL/GenBank/DDBJ whole genome shotgun (WGS) entry which is preliminary data.</text>
</comment>